<evidence type="ECO:0000256" key="6">
    <source>
        <dbReference type="ARBA" id="ARBA00023242"/>
    </source>
</evidence>
<dbReference type="SMART" id="SM00413">
    <property type="entry name" value="ETS"/>
    <property type="match status" value="1"/>
</dbReference>
<comment type="subcellular location">
    <subcellularLocation>
        <location evidence="1 7">Nucleus</location>
    </subcellularLocation>
</comment>
<dbReference type="Pfam" id="PF00178">
    <property type="entry name" value="Ets"/>
    <property type="match status" value="1"/>
</dbReference>
<dbReference type="GO" id="GO:0000981">
    <property type="term" value="F:DNA-binding transcription factor activity, RNA polymerase II-specific"/>
    <property type="evidence" value="ECO:0007669"/>
    <property type="project" value="TreeGrafter"/>
</dbReference>
<dbReference type="PANTHER" id="PTHR11849:SF174">
    <property type="entry name" value="TRANSCRIPTION FACTOR SPI-B"/>
    <property type="match status" value="1"/>
</dbReference>
<keyword evidence="3" id="KW-0805">Transcription regulation</keyword>
<dbReference type="Gene3D" id="1.10.10.10">
    <property type="entry name" value="Winged helix-like DNA-binding domain superfamily/Winged helix DNA-binding domain"/>
    <property type="match status" value="1"/>
</dbReference>
<dbReference type="CTD" id="6689"/>
<evidence type="ECO:0000256" key="5">
    <source>
        <dbReference type="ARBA" id="ARBA00023163"/>
    </source>
</evidence>
<keyword evidence="4 7" id="KW-0238">DNA-binding</keyword>
<evidence type="ECO:0000256" key="7">
    <source>
        <dbReference type="RuleBase" id="RU004019"/>
    </source>
</evidence>
<evidence type="ECO:0000256" key="8">
    <source>
        <dbReference type="SAM" id="MobiDB-lite"/>
    </source>
</evidence>
<keyword evidence="10" id="KW-1185">Reference proteome</keyword>
<dbReference type="AlphaFoldDB" id="A0A9B0TQJ6"/>
<dbReference type="RefSeq" id="XP_006868211.1">
    <property type="nucleotide sequence ID" value="XM_006868149.1"/>
</dbReference>
<dbReference type="PANTHER" id="PTHR11849">
    <property type="entry name" value="ETS"/>
    <property type="match status" value="1"/>
</dbReference>
<evidence type="ECO:0000256" key="4">
    <source>
        <dbReference type="ARBA" id="ARBA00023125"/>
    </source>
</evidence>
<accession>A0A9B0TQJ6</accession>
<keyword evidence="5" id="KW-0804">Transcription</keyword>
<evidence type="ECO:0000259" key="9">
    <source>
        <dbReference type="PROSITE" id="PS50061"/>
    </source>
</evidence>
<evidence type="ECO:0000256" key="2">
    <source>
        <dbReference type="ARBA" id="ARBA00005562"/>
    </source>
</evidence>
<feature type="region of interest" description="Disordered" evidence="8">
    <location>
        <begin position="140"/>
        <end position="160"/>
    </location>
</feature>
<organism evidence="10 11">
    <name type="scientific">Chrysochloris asiatica</name>
    <name type="common">Cape golden mole</name>
    <dbReference type="NCBI Taxonomy" id="185453"/>
    <lineage>
        <taxon>Eukaryota</taxon>
        <taxon>Metazoa</taxon>
        <taxon>Chordata</taxon>
        <taxon>Craniata</taxon>
        <taxon>Vertebrata</taxon>
        <taxon>Euteleostomi</taxon>
        <taxon>Mammalia</taxon>
        <taxon>Eutheria</taxon>
        <taxon>Afrotheria</taxon>
        <taxon>Chrysochloridae</taxon>
        <taxon>Chrysochlorinae</taxon>
        <taxon>Chrysochloris</taxon>
    </lineage>
</organism>
<dbReference type="FunFam" id="1.10.10.10:FF:000250">
    <property type="entry name" value="transcription factor Spi-B isoform X1"/>
    <property type="match status" value="1"/>
</dbReference>
<evidence type="ECO:0000313" key="11">
    <source>
        <dbReference type="RefSeq" id="XP_006868211.1"/>
    </source>
</evidence>
<dbReference type="Proteomes" id="UP000504623">
    <property type="component" value="Unplaced"/>
</dbReference>
<keyword evidence="6 7" id="KW-0539">Nucleus</keyword>
<dbReference type="InterPro" id="IPR000418">
    <property type="entry name" value="Ets_dom"/>
</dbReference>
<dbReference type="InterPro" id="IPR046328">
    <property type="entry name" value="ETS_fam"/>
</dbReference>
<dbReference type="PRINTS" id="PR00454">
    <property type="entry name" value="ETSDOMAIN"/>
</dbReference>
<dbReference type="GO" id="GO:0043565">
    <property type="term" value="F:sequence-specific DNA binding"/>
    <property type="evidence" value="ECO:0007669"/>
    <property type="project" value="InterPro"/>
</dbReference>
<name>A0A9B0TQJ6_CHRAS</name>
<evidence type="ECO:0000313" key="10">
    <source>
        <dbReference type="Proteomes" id="UP000504623"/>
    </source>
</evidence>
<comment type="similarity">
    <text evidence="2 7">Belongs to the ETS family.</text>
</comment>
<dbReference type="OrthoDB" id="10043646at2759"/>
<reference evidence="11" key="1">
    <citation type="submission" date="2025-08" db="UniProtKB">
        <authorList>
            <consortium name="RefSeq"/>
        </authorList>
    </citation>
    <scope>IDENTIFICATION</scope>
    <source>
        <tissue evidence="11">Spleen</tissue>
    </source>
</reference>
<sequence length="263" mass="28962">MLALEAAQLDGPHFSCLYSDGIFYDLDNCKHPSYPDTEGTPDSLWGWTEAPPALYETFNPTSSTFSHPQAVAACYGPSTYSPAGGLDLVPNLEALGPGLPVYPTEDFACQTLGPPAAAYAPYPSPVQSEEEDFVLNSPALEVSDSESSDEALLTGSADGRGPDAGTRKKLRLYQFLLGLLTRGDMRECVWWVEPGAGVFQFSSKHKELLARRWGQQKGNRKRMTYQKLARALRNYAKTGEIRKVKRKLTYQFDSALLPATRRA</sequence>
<dbReference type="InterPro" id="IPR036388">
    <property type="entry name" value="WH-like_DNA-bd_sf"/>
</dbReference>
<gene>
    <name evidence="11" type="primary">SPIB</name>
</gene>
<evidence type="ECO:0000256" key="1">
    <source>
        <dbReference type="ARBA" id="ARBA00004123"/>
    </source>
</evidence>
<proteinExistence type="inferred from homology"/>
<dbReference type="PROSITE" id="PS00346">
    <property type="entry name" value="ETS_DOMAIN_2"/>
    <property type="match status" value="1"/>
</dbReference>
<dbReference type="GeneID" id="102824611"/>
<dbReference type="PROSITE" id="PS50061">
    <property type="entry name" value="ETS_DOMAIN_3"/>
    <property type="match status" value="1"/>
</dbReference>
<protein>
    <submittedName>
        <fullName evidence="11">Transcription factor Spi-B isoform X1</fullName>
    </submittedName>
</protein>
<feature type="domain" description="ETS" evidence="9">
    <location>
        <begin position="170"/>
        <end position="253"/>
    </location>
</feature>
<dbReference type="PROSITE" id="PS00345">
    <property type="entry name" value="ETS_DOMAIN_1"/>
    <property type="match status" value="1"/>
</dbReference>
<dbReference type="InterPro" id="IPR036390">
    <property type="entry name" value="WH_DNA-bd_sf"/>
</dbReference>
<dbReference type="GO" id="GO:0005634">
    <property type="term" value="C:nucleus"/>
    <property type="evidence" value="ECO:0007669"/>
    <property type="project" value="UniProtKB-SubCell"/>
</dbReference>
<dbReference type="SUPFAM" id="SSF46785">
    <property type="entry name" value="Winged helix' DNA-binding domain"/>
    <property type="match status" value="1"/>
</dbReference>
<evidence type="ECO:0000256" key="3">
    <source>
        <dbReference type="ARBA" id="ARBA00023015"/>
    </source>
</evidence>
<dbReference type="GO" id="GO:0030154">
    <property type="term" value="P:cell differentiation"/>
    <property type="evidence" value="ECO:0007669"/>
    <property type="project" value="TreeGrafter"/>
</dbReference>